<gene>
    <name evidence="2" type="ORF">ABS362_07995</name>
</gene>
<dbReference type="InterPro" id="IPR052894">
    <property type="entry name" value="AsmA-related"/>
</dbReference>
<feature type="region of interest" description="Disordered" evidence="1">
    <location>
        <begin position="977"/>
        <end position="1009"/>
    </location>
</feature>
<evidence type="ECO:0000256" key="1">
    <source>
        <dbReference type="SAM" id="MobiDB-lite"/>
    </source>
</evidence>
<dbReference type="Proteomes" id="UP001476807">
    <property type="component" value="Unassembled WGS sequence"/>
</dbReference>
<sequence>MKKVVIGFFVFLAVLLAVAALVPVLFKDKIKQTLDKEIAKNINANVLYQTDDVSLSLFRDFPNVSLGVENLAIVGIDSFATDTLAQVPSFRMGLDLMSVVAGDELEITSVTMEEPKIRLIVLKSGKANWDIMKPDTAAPTPTDTTASDFAIAIKKWEVNNGTLFYDDLSIPFGMAAYNVNHTGSGDFAKDVFDMKSQTTSDRFTMTYDGVNYIENGKLDADVTMAMDLAKSLYTFKDNNIRVNELPFTFAGTILMPDEAMDFDLTFKATETDFKNVLSVVPGMYTEQFKDIKTEGKLSFDGYFKGRMIDTLMPGFGTELKIINGFFKYPDLPQAARNINVDMRIDNKDGNPNNTTINVRQLHLDLGKNPVDAKVLVEGLEPMKVDGNVKANIDLTEMTKVFPIEGMTLRGLLKVDADAKGIYSKTSMPVIDADMRLTNGYIKSKDFPAPIENLNMVTNILNKTGNTDDTRINVENFNMTLDGEPLSGRALIAGIDKPSFDFDIKGILDLTKLTKIFPQEGMTVSGRINANVAAKGKLSDIEAEKYSNVSANGTMGIANLNFVSTDMPQGIKISKADAVFNNERIEIKNLNGYLGKSDIQANGSISNYLGYALADNQSLRGNFNLNSNIFDVNEWMVEETGEPVASTEAEGVVEIPANLDIALNVNAKKVLYDNLTLNNITGRVLVKDRIAKLDKITFNTLGATFATNGSYNTQDLSKPLFDMALDVQNLNFKQAFSAFNTIKVLAPIAGLLDGTFNTKFNFAGEMAPDMTPVFKTLDGAGVIKVLKAAVRDVKIVNQISTLTRLDELKNFVIENKIIDAQIIDGSLVIKPFDLKVGDMQMTVGGSNNVNGQIDYVTALNVPTGKVGQEINSRLAGMIGGNQLKAAERVTLNLKVGGTLADPKVSLAGGSVKEQASNLVKEAVQNKLDDAKLKLDQRKAQAEDSIRNELNRRKQEAELKARQELEKKRLEAEQNIKKQATDKITDFLKPKAKPAAKPVVTPTDTTKSGTK</sequence>
<dbReference type="EMBL" id="JBEOKT010000005">
    <property type="protein sequence ID" value="MER2997484.1"/>
    <property type="molecule type" value="Genomic_DNA"/>
</dbReference>
<dbReference type="PANTHER" id="PTHR30441:SF8">
    <property type="entry name" value="DUF748 DOMAIN-CONTAINING PROTEIN"/>
    <property type="match status" value="1"/>
</dbReference>
<evidence type="ECO:0000313" key="3">
    <source>
        <dbReference type="Proteomes" id="UP001476807"/>
    </source>
</evidence>
<reference evidence="2 3" key="1">
    <citation type="submission" date="2024-06" db="EMBL/GenBank/DDBJ databases">
        <title>Pontibacter populi HYL7-15.</title>
        <authorList>
            <person name="Kim M.K."/>
        </authorList>
    </citation>
    <scope>NUCLEOTIDE SEQUENCE [LARGE SCALE GENOMIC DNA]</scope>
    <source>
        <strain evidence="2 3">HYL7-15</strain>
    </source>
</reference>
<evidence type="ECO:0000313" key="2">
    <source>
        <dbReference type="EMBL" id="MER2997484.1"/>
    </source>
</evidence>
<keyword evidence="3" id="KW-1185">Reference proteome</keyword>
<feature type="compositionally biased region" description="Low complexity" evidence="1">
    <location>
        <begin position="991"/>
        <end position="1001"/>
    </location>
</feature>
<comment type="caution">
    <text evidence="2">The sequence shown here is derived from an EMBL/GenBank/DDBJ whole genome shotgun (WGS) entry which is preliminary data.</text>
</comment>
<dbReference type="PANTHER" id="PTHR30441">
    <property type="entry name" value="DUF748 DOMAIN-CONTAINING PROTEIN"/>
    <property type="match status" value="1"/>
</dbReference>
<protein>
    <submittedName>
        <fullName evidence="2">AsmA-like C-terminal region-containing protein</fullName>
    </submittedName>
</protein>
<accession>A0ABV1RSX5</accession>
<feature type="compositionally biased region" description="Basic and acidic residues" evidence="1">
    <location>
        <begin position="977"/>
        <end position="987"/>
    </location>
</feature>
<proteinExistence type="predicted"/>
<name>A0ABV1RSX5_9BACT</name>
<dbReference type="RefSeq" id="WP_350411878.1">
    <property type="nucleotide sequence ID" value="NZ_JBEOKT010000005.1"/>
</dbReference>
<organism evidence="2 3">
    <name type="scientific">Pontibacter populi</name>
    <dbReference type="NCBI Taxonomy" id="890055"/>
    <lineage>
        <taxon>Bacteria</taxon>
        <taxon>Pseudomonadati</taxon>
        <taxon>Bacteroidota</taxon>
        <taxon>Cytophagia</taxon>
        <taxon>Cytophagales</taxon>
        <taxon>Hymenobacteraceae</taxon>
        <taxon>Pontibacter</taxon>
    </lineage>
</organism>